<dbReference type="AlphaFoldDB" id="A0A4R0IA73"/>
<dbReference type="OrthoDB" id="2365435at2"/>
<comment type="subcellular location">
    <subcellularLocation>
        <location evidence="1">Cell membrane</location>
        <topology evidence="1">Multi-pass membrane protein</topology>
    </subcellularLocation>
</comment>
<feature type="transmembrane region" description="Helical" evidence="7">
    <location>
        <begin position="180"/>
        <end position="196"/>
    </location>
</feature>
<sequence>MGGVGRLAALPCGKVSKWIVLALWIVAIGVSFSPAGKLTGAQENDAVSWLPGKAESTEVLKATEQFSSPDEIPAVLVYERSSGITPADQQAVARQVAQYGDLQDVDRDVVGPIPSEDRKALQVLVPINAGSGGWETIGARADDIRRIAADRPDGLSFHVTGPGGFAADSQEAFAGIDGKLLYSAAAVVIVILLLTYRSPVLWLLPLLSAGVALFAAQAVIYVLATRADLTVNAQSAGILTVLVFGAGTDYALLLVARYREELRRHQDRHEAMAVALHRSGPAIIASGSTVVAGMLCLLFASMNSTRGLGPVAAVGIVIALLAMLTLLPALLVICGRWVFWPLRPTYGSDDHTETSVWGRIGRRIAVRPRLTWITTSVLLGIAALGVLTLDANGLSNEESFVGTPDSVVGEKIVAAHFPAGAGNPLVVVSKADKAAEVRTAMSSTQGIAAVAEPRVAGGLAYLEGTMTDAVDTQAAKDTVDRVRASVHAVPDADALAGGGAAILLDTQRASDHDNKLIIPVVLAVVLAILALLLRALVAPVMLVATVVLSFGAALGISSLVFNALGFGGADTSLPLFVFVFLVALGIDYNIFLMTRVHEEAKTHGTRRGALIGVAATGGVITSAGLVLAGTFAVLATLPVVAFAEIGIAVALGVLLDTIVVRAVLVTALNLDIGRHLWWPSRLARQRDPEPADSLPEGESTLTRT</sequence>
<dbReference type="GO" id="GO:0005886">
    <property type="term" value="C:plasma membrane"/>
    <property type="evidence" value="ECO:0007669"/>
    <property type="project" value="UniProtKB-SubCell"/>
</dbReference>
<evidence type="ECO:0000256" key="5">
    <source>
        <dbReference type="ARBA" id="ARBA00022989"/>
    </source>
</evidence>
<comment type="similarity">
    <text evidence="2">Belongs to the resistance-nodulation-cell division (RND) (TC 2.A.6) family. MmpL subfamily.</text>
</comment>
<keyword evidence="6 7" id="KW-0472">Membrane</keyword>
<feature type="transmembrane region" description="Helical" evidence="7">
    <location>
        <begin position="370"/>
        <end position="389"/>
    </location>
</feature>
<organism evidence="9 10">
    <name type="scientific">Kribbella sindirgiensis</name>
    <dbReference type="NCBI Taxonomy" id="1124744"/>
    <lineage>
        <taxon>Bacteria</taxon>
        <taxon>Bacillati</taxon>
        <taxon>Actinomycetota</taxon>
        <taxon>Actinomycetes</taxon>
        <taxon>Propionibacteriales</taxon>
        <taxon>Kribbellaceae</taxon>
        <taxon>Kribbella</taxon>
    </lineage>
</organism>
<gene>
    <name evidence="9" type="ORF">E0H50_26610</name>
</gene>
<evidence type="ECO:0000256" key="6">
    <source>
        <dbReference type="ARBA" id="ARBA00023136"/>
    </source>
</evidence>
<name>A0A4R0IA73_9ACTN</name>
<evidence type="ECO:0000256" key="2">
    <source>
        <dbReference type="ARBA" id="ARBA00010157"/>
    </source>
</evidence>
<dbReference type="Proteomes" id="UP000292695">
    <property type="component" value="Unassembled WGS sequence"/>
</dbReference>
<feature type="transmembrane region" description="Helical" evidence="7">
    <location>
        <begin position="312"/>
        <end position="333"/>
    </location>
</feature>
<comment type="caution">
    <text evidence="9">The sequence shown here is derived from an EMBL/GenBank/DDBJ whole genome shotgun (WGS) entry which is preliminary data.</text>
</comment>
<dbReference type="InterPro" id="IPR000731">
    <property type="entry name" value="SSD"/>
</dbReference>
<feature type="transmembrane region" description="Helical" evidence="7">
    <location>
        <begin position="608"/>
        <end position="634"/>
    </location>
</feature>
<keyword evidence="5 7" id="KW-1133">Transmembrane helix</keyword>
<evidence type="ECO:0000313" key="9">
    <source>
        <dbReference type="EMBL" id="TCC29197.1"/>
    </source>
</evidence>
<feature type="transmembrane region" description="Helical" evidence="7">
    <location>
        <begin position="573"/>
        <end position="596"/>
    </location>
</feature>
<evidence type="ECO:0000259" key="8">
    <source>
        <dbReference type="PROSITE" id="PS50156"/>
    </source>
</evidence>
<feature type="transmembrane region" description="Helical" evidence="7">
    <location>
        <begin position="203"/>
        <end position="224"/>
    </location>
</feature>
<dbReference type="Pfam" id="PF03176">
    <property type="entry name" value="MMPL"/>
    <property type="match status" value="2"/>
</dbReference>
<evidence type="ECO:0000313" key="10">
    <source>
        <dbReference type="Proteomes" id="UP000292695"/>
    </source>
</evidence>
<feature type="transmembrane region" description="Helical" evidence="7">
    <location>
        <begin position="279"/>
        <end position="300"/>
    </location>
</feature>
<evidence type="ECO:0000256" key="1">
    <source>
        <dbReference type="ARBA" id="ARBA00004651"/>
    </source>
</evidence>
<keyword evidence="4 7" id="KW-0812">Transmembrane</keyword>
<dbReference type="EMBL" id="SJKA01000010">
    <property type="protein sequence ID" value="TCC29197.1"/>
    <property type="molecule type" value="Genomic_DNA"/>
</dbReference>
<accession>A0A4R0IA73</accession>
<dbReference type="Gene3D" id="1.20.1640.10">
    <property type="entry name" value="Multidrug efflux transporter AcrB transmembrane domain"/>
    <property type="match status" value="2"/>
</dbReference>
<feature type="domain" description="SSD" evidence="8">
    <location>
        <begin position="543"/>
        <end position="670"/>
    </location>
</feature>
<feature type="transmembrane region" description="Helical" evidence="7">
    <location>
        <begin position="640"/>
        <end position="664"/>
    </location>
</feature>
<dbReference type="InterPro" id="IPR004869">
    <property type="entry name" value="MMPL_dom"/>
</dbReference>
<evidence type="ECO:0000256" key="3">
    <source>
        <dbReference type="ARBA" id="ARBA00022475"/>
    </source>
</evidence>
<dbReference type="SUPFAM" id="SSF82866">
    <property type="entry name" value="Multidrug efflux transporter AcrB transmembrane domain"/>
    <property type="match status" value="2"/>
</dbReference>
<dbReference type="PANTHER" id="PTHR33406">
    <property type="entry name" value="MEMBRANE PROTEIN MJ1562-RELATED"/>
    <property type="match status" value="1"/>
</dbReference>
<keyword evidence="10" id="KW-1185">Reference proteome</keyword>
<reference evidence="9 10" key="1">
    <citation type="submission" date="2019-02" db="EMBL/GenBank/DDBJ databases">
        <title>Kribbella capetownensis sp. nov. and Kribbella speibonae sp. nov., isolated from soil.</title>
        <authorList>
            <person name="Curtis S.M."/>
            <person name="Norton I."/>
            <person name="Everest G.J."/>
            <person name="Meyers P.R."/>
        </authorList>
    </citation>
    <scope>NUCLEOTIDE SEQUENCE [LARGE SCALE GENOMIC DNA]</scope>
    <source>
        <strain evidence="9 10">DSM 27082</strain>
    </source>
</reference>
<feature type="transmembrane region" description="Helical" evidence="7">
    <location>
        <begin position="516"/>
        <end position="533"/>
    </location>
</feature>
<feature type="transmembrane region" description="Helical" evidence="7">
    <location>
        <begin position="540"/>
        <end position="561"/>
    </location>
</feature>
<evidence type="ECO:0000256" key="4">
    <source>
        <dbReference type="ARBA" id="ARBA00022692"/>
    </source>
</evidence>
<feature type="domain" description="SSD" evidence="8">
    <location>
        <begin position="201"/>
        <end position="333"/>
    </location>
</feature>
<dbReference type="PROSITE" id="PS50156">
    <property type="entry name" value="SSD"/>
    <property type="match status" value="2"/>
</dbReference>
<feature type="transmembrane region" description="Helical" evidence="7">
    <location>
        <begin position="236"/>
        <end position="258"/>
    </location>
</feature>
<proteinExistence type="inferred from homology"/>
<dbReference type="InterPro" id="IPR050545">
    <property type="entry name" value="Mycobact_MmpL"/>
</dbReference>
<keyword evidence="3" id="KW-1003">Cell membrane</keyword>
<dbReference type="PANTHER" id="PTHR33406:SF6">
    <property type="entry name" value="MEMBRANE PROTEIN YDGH-RELATED"/>
    <property type="match status" value="1"/>
</dbReference>
<protein>
    <recommendedName>
        <fullName evidence="8">SSD domain-containing protein</fullName>
    </recommendedName>
</protein>
<evidence type="ECO:0000256" key="7">
    <source>
        <dbReference type="SAM" id="Phobius"/>
    </source>
</evidence>